<feature type="domain" description="Response regulatory" evidence="3">
    <location>
        <begin position="129"/>
        <end position="245"/>
    </location>
</feature>
<dbReference type="InterPro" id="IPR011006">
    <property type="entry name" value="CheY-like_superfamily"/>
</dbReference>
<protein>
    <submittedName>
        <fullName evidence="4">Response regulator receiver domain-containing protein</fullName>
    </submittedName>
</protein>
<dbReference type="PANTHER" id="PTHR44591:SF24">
    <property type="entry name" value="PROTEIN-GLUTAMATE METHYLESTERASE_PROTEIN-GLUTAMINE GLUTAMINASE 1"/>
    <property type="match status" value="1"/>
</dbReference>
<dbReference type="Pfam" id="PF00072">
    <property type="entry name" value="Response_reg"/>
    <property type="match status" value="2"/>
</dbReference>
<proteinExistence type="predicted"/>
<accession>A0A285NGH0</accession>
<evidence type="ECO:0000313" key="4">
    <source>
        <dbReference type="EMBL" id="SNZ06986.1"/>
    </source>
</evidence>
<keyword evidence="1 2" id="KW-0597">Phosphoprotein</keyword>
<evidence type="ECO:0000256" key="2">
    <source>
        <dbReference type="PROSITE-ProRule" id="PRU00169"/>
    </source>
</evidence>
<dbReference type="SMART" id="SM00448">
    <property type="entry name" value="REC"/>
    <property type="match status" value="2"/>
</dbReference>
<evidence type="ECO:0000256" key="1">
    <source>
        <dbReference type="ARBA" id="ARBA00022553"/>
    </source>
</evidence>
<sequence length="282" mass="31436">MVALRKILVADDSSTVRTAFCQAIEQIDQTIEIIQAKDGVETAAALANHVVDMAFIDVNMPGMSGIEALELARKAGVDTFVVLMSGHFDPQLISQAKRFHAYDYLKKPFQFDEIKRLLSYQQRIRHQKSLLVVDDSKVVRRVVFKVLNESQFSLNSSEADSGEQAIQLCRSIPYDIIFMDYHMPGFDGLRGAREVMKILPKAKIILMSADGSDQVIEKARTNGLAGFMKKPFYPDDVDMILHEIMGLKPPSIGKEAILFPQKEVSAPAAKEANAEDDDAFLI</sequence>
<keyword evidence="5" id="KW-1185">Reference proteome</keyword>
<dbReference type="Gene3D" id="3.40.50.2300">
    <property type="match status" value="2"/>
</dbReference>
<dbReference type="PANTHER" id="PTHR44591">
    <property type="entry name" value="STRESS RESPONSE REGULATOR PROTEIN 1"/>
    <property type="match status" value="1"/>
</dbReference>
<feature type="modified residue" description="4-aspartylphosphate" evidence="2">
    <location>
        <position position="57"/>
    </location>
</feature>
<feature type="domain" description="Response regulatory" evidence="3">
    <location>
        <begin position="6"/>
        <end position="122"/>
    </location>
</feature>
<dbReference type="SUPFAM" id="SSF52172">
    <property type="entry name" value="CheY-like"/>
    <property type="match status" value="2"/>
</dbReference>
<gene>
    <name evidence="4" type="ORF">SAMN06265368_0606</name>
</gene>
<dbReference type="Proteomes" id="UP000219439">
    <property type="component" value="Unassembled WGS sequence"/>
</dbReference>
<feature type="modified residue" description="4-aspartylphosphate" evidence="2">
    <location>
        <position position="180"/>
    </location>
</feature>
<evidence type="ECO:0000313" key="5">
    <source>
        <dbReference type="Proteomes" id="UP000219439"/>
    </source>
</evidence>
<name>A0A285NGH0_9HYPH</name>
<dbReference type="InterPro" id="IPR001789">
    <property type="entry name" value="Sig_transdc_resp-reg_receiver"/>
</dbReference>
<dbReference type="InterPro" id="IPR050595">
    <property type="entry name" value="Bact_response_regulator"/>
</dbReference>
<dbReference type="AlphaFoldDB" id="A0A285NGH0"/>
<dbReference type="GO" id="GO:0000160">
    <property type="term" value="P:phosphorelay signal transduction system"/>
    <property type="evidence" value="ECO:0007669"/>
    <property type="project" value="InterPro"/>
</dbReference>
<dbReference type="EMBL" id="OBEL01000001">
    <property type="protein sequence ID" value="SNZ06986.1"/>
    <property type="molecule type" value="Genomic_DNA"/>
</dbReference>
<evidence type="ECO:0000259" key="3">
    <source>
        <dbReference type="PROSITE" id="PS50110"/>
    </source>
</evidence>
<dbReference type="PROSITE" id="PS50110">
    <property type="entry name" value="RESPONSE_REGULATORY"/>
    <property type="match status" value="2"/>
</dbReference>
<organism evidence="4 5">
    <name type="scientific">Cohaesibacter gelatinilyticus</name>
    <dbReference type="NCBI Taxonomy" id="372072"/>
    <lineage>
        <taxon>Bacteria</taxon>
        <taxon>Pseudomonadati</taxon>
        <taxon>Pseudomonadota</taxon>
        <taxon>Alphaproteobacteria</taxon>
        <taxon>Hyphomicrobiales</taxon>
        <taxon>Cohaesibacteraceae</taxon>
    </lineage>
</organism>
<reference evidence="4 5" key="1">
    <citation type="submission" date="2017-09" db="EMBL/GenBank/DDBJ databases">
        <authorList>
            <person name="Ehlers B."/>
            <person name="Leendertz F.H."/>
        </authorList>
    </citation>
    <scope>NUCLEOTIDE SEQUENCE [LARGE SCALE GENOMIC DNA]</scope>
    <source>
        <strain evidence="4 5">DSM 18289</strain>
    </source>
</reference>